<evidence type="ECO:0000256" key="7">
    <source>
        <dbReference type="ARBA" id="ARBA00047551"/>
    </source>
</evidence>
<dbReference type="GO" id="GO:0005737">
    <property type="term" value="C:cytoplasm"/>
    <property type="evidence" value="ECO:0007669"/>
    <property type="project" value="TreeGrafter"/>
</dbReference>
<dbReference type="EC" id="3.1.1.97" evidence="6"/>
<gene>
    <name evidence="9" type="ORF">RHGRI_034929</name>
</gene>
<comment type="pathway">
    <text evidence="1">Protein modification; peptidyl-diphthamide biosynthesis.</text>
</comment>
<evidence type="ECO:0000256" key="4">
    <source>
        <dbReference type="ARBA" id="ARBA00022801"/>
    </source>
</evidence>
<dbReference type="InterPro" id="IPR015943">
    <property type="entry name" value="WD40/YVTN_repeat-like_dom_sf"/>
</dbReference>
<dbReference type="InterPro" id="IPR036322">
    <property type="entry name" value="WD40_repeat_dom_sf"/>
</dbReference>
<evidence type="ECO:0000256" key="6">
    <source>
        <dbReference type="ARBA" id="ARBA00039131"/>
    </source>
</evidence>
<evidence type="ECO:0000256" key="2">
    <source>
        <dbReference type="ARBA" id="ARBA00022574"/>
    </source>
</evidence>
<dbReference type="Proteomes" id="UP000823749">
    <property type="component" value="Chromosome 12"/>
</dbReference>
<feature type="repeat" description="WD" evidence="8">
    <location>
        <begin position="223"/>
        <end position="259"/>
    </location>
</feature>
<name>A0AAV6I8M2_9ERIC</name>
<keyword evidence="3" id="KW-0677">Repeat</keyword>
<dbReference type="Gene3D" id="2.130.10.10">
    <property type="entry name" value="YVTN repeat-like/Quinoprotein amine dehydrogenase"/>
    <property type="match status" value="1"/>
</dbReference>
<dbReference type="InterPro" id="IPR019775">
    <property type="entry name" value="WD40_repeat_CS"/>
</dbReference>
<evidence type="ECO:0000256" key="3">
    <source>
        <dbReference type="ARBA" id="ARBA00022737"/>
    </source>
</evidence>
<dbReference type="InterPro" id="IPR052415">
    <property type="entry name" value="Diphthine_MTase"/>
</dbReference>
<evidence type="ECO:0000256" key="1">
    <source>
        <dbReference type="ARBA" id="ARBA00005156"/>
    </source>
</evidence>
<dbReference type="InterPro" id="IPR001680">
    <property type="entry name" value="WD40_rpt"/>
</dbReference>
<dbReference type="PANTHER" id="PTHR46042:SF1">
    <property type="entry name" value="DIPHTHINE METHYLTRANSFERASE"/>
    <property type="match status" value="1"/>
</dbReference>
<dbReference type="AlphaFoldDB" id="A0AAV6I8M2"/>
<keyword evidence="4" id="KW-0378">Hydrolase</keyword>
<reference evidence="9" key="1">
    <citation type="submission" date="2020-08" db="EMBL/GenBank/DDBJ databases">
        <title>Plant Genome Project.</title>
        <authorList>
            <person name="Zhang R.-G."/>
        </authorList>
    </citation>
    <scope>NUCLEOTIDE SEQUENCE</scope>
    <source>
        <strain evidence="9">WSP0</strain>
        <tissue evidence="9">Leaf</tissue>
    </source>
</reference>
<dbReference type="PANTHER" id="PTHR46042">
    <property type="entry name" value="DIPHTHINE METHYLTRANSFERASE"/>
    <property type="match status" value="1"/>
</dbReference>
<dbReference type="GO" id="GO:0017183">
    <property type="term" value="P:protein histidyl modification to diphthamide"/>
    <property type="evidence" value="ECO:0007669"/>
    <property type="project" value="TreeGrafter"/>
</dbReference>
<keyword evidence="2 8" id="KW-0853">WD repeat</keyword>
<keyword evidence="10" id="KW-1185">Reference proteome</keyword>
<dbReference type="PROSITE" id="PS00678">
    <property type="entry name" value="WD_REPEATS_1"/>
    <property type="match status" value="1"/>
</dbReference>
<evidence type="ECO:0000256" key="5">
    <source>
        <dbReference type="ARBA" id="ARBA00038092"/>
    </source>
</evidence>
<dbReference type="GO" id="GO:0061685">
    <property type="term" value="F:diphthine methylesterase activity"/>
    <property type="evidence" value="ECO:0007669"/>
    <property type="project" value="UniProtKB-EC"/>
</dbReference>
<evidence type="ECO:0000313" key="10">
    <source>
        <dbReference type="Proteomes" id="UP000823749"/>
    </source>
</evidence>
<dbReference type="PROSITE" id="PS50082">
    <property type="entry name" value="WD_REPEATS_2"/>
    <property type="match status" value="1"/>
</dbReference>
<comment type="similarity">
    <text evidence="5">Belongs to the DPH7 family.</text>
</comment>
<evidence type="ECO:0000313" key="9">
    <source>
        <dbReference type="EMBL" id="KAG5522945.1"/>
    </source>
</evidence>
<accession>A0AAV6I8M2</accession>
<organism evidence="9 10">
    <name type="scientific">Rhododendron griersonianum</name>
    <dbReference type="NCBI Taxonomy" id="479676"/>
    <lineage>
        <taxon>Eukaryota</taxon>
        <taxon>Viridiplantae</taxon>
        <taxon>Streptophyta</taxon>
        <taxon>Embryophyta</taxon>
        <taxon>Tracheophyta</taxon>
        <taxon>Spermatophyta</taxon>
        <taxon>Magnoliopsida</taxon>
        <taxon>eudicotyledons</taxon>
        <taxon>Gunneridae</taxon>
        <taxon>Pentapetalae</taxon>
        <taxon>asterids</taxon>
        <taxon>Ericales</taxon>
        <taxon>Ericaceae</taxon>
        <taxon>Ericoideae</taxon>
        <taxon>Rhodoreae</taxon>
        <taxon>Rhododendron</taxon>
    </lineage>
</organism>
<dbReference type="Pfam" id="PF00400">
    <property type="entry name" value="WD40"/>
    <property type="match status" value="2"/>
</dbReference>
<proteinExistence type="inferred from homology"/>
<comment type="catalytic activity">
    <reaction evidence="7">
        <text>diphthine methyl ester-[translation elongation factor 2] + H2O = diphthine-[translation elongation factor 2] + methanol + H(+)</text>
        <dbReference type="Rhea" id="RHEA:42656"/>
        <dbReference type="Rhea" id="RHEA-COMP:10172"/>
        <dbReference type="Rhea" id="RHEA-COMP:10173"/>
        <dbReference type="ChEBI" id="CHEBI:15377"/>
        <dbReference type="ChEBI" id="CHEBI:15378"/>
        <dbReference type="ChEBI" id="CHEBI:17790"/>
        <dbReference type="ChEBI" id="CHEBI:79005"/>
        <dbReference type="ChEBI" id="CHEBI:82696"/>
        <dbReference type="EC" id="3.1.1.97"/>
    </reaction>
</comment>
<evidence type="ECO:0000256" key="8">
    <source>
        <dbReference type="PROSITE-ProRule" id="PRU00221"/>
    </source>
</evidence>
<dbReference type="SUPFAM" id="SSF50978">
    <property type="entry name" value="WD40 repeat-like"/>
    <property type="match status" value="1"/>
</dbReference>
<dbReference type="SMART" id="SM00320">
    <property type="entry name" value="WD40"/>
    <property type="match status" value="4"/>
</dbReference>
<protein>
    <recommendedName>
        <fullName evidence="6">methylated diphthine methylhydrolase</fullName>
        <ecNumber evidence="6">3.1.1.97</ecNumber>
    </recommendedName>
</protein>
<sequence length="362" mass="40018">MEIGHCYLDGNPDAVEFCPHDSFRRVLAASTYTLQEGDRPSRSGSISLFNVDAEAPHLQLFHRVETAGIFDIKWSPGGTGGAPLLAQADADGNLRDYKDDCREGRVEEGGNSFCKQLGTLPDEGNFLKEVSGEQVSSSMCLCLDWNPSATSISVGLSDGSLSIISLMESKLDIQQEWKAHEFELWAASFDIHQPQLVYSGSDDCKFSCWDLRDCPSNLVFQNSKIHKMGVCCITKSPCDPHTLFTGSYDEYLRVWDLRSLSKPVNETSICLGGGVWRIKHHPFIPGLLLAACMHNGFAVVKIEGEKAEVVETYNKHGSLAYGADWQRGQFCLEGKRKSGVIATCSFYDRLLRVWMLGSGLVI</sequence>
<comment type="caution">
    <text evidence="9">The sequence shown here is derived from an EMBL/GenBank/DDBJ whole genome shotgun (WGS) entry which is preliminary data.</text>
</comment>
<dbReference type="EMBL" id="JACTNZ010000012">
    <property type="protein sequence ID" value="KAG5522945.1"/>
    <property type="molecule type" value="Genomic_DNA"/>
</dbReference>